<comment type="caution">
    <text evidence="2">The sequence shown here is derived from an EMBL/GenBank/DDBJ whole genome shotgun (WGS) entry which is preliminary data.</text>
</comment>
<name>A0ABD0XRI9_UMBPY</name>
<gene>
    <name evidence="2" type="ORF">UPYG_G00062400</name>
</gene>
<dbReference type="EMBL" id="JAGEUA010000002">
    <property type="protein sequence ID" value="KAL1005690.1"/>
    <property type="molecule type" value="Genomic_DNA"/>
</dbReference>
<evidence type="ECO:0000313" key="2">
    <source>
        <dbReference type="EMBL" id="KAL1005690.1"/>
    </source>
</evidence>
<evidence type="ECO:0000256" key="1">
    <source>
        <dbReference type="SAM" id="MobiDB-lite"/>
    </source>
</evidence>
<sequence>MCFQKKSSKCTSETKCKADDGQYRGNQNPGRQEGEDEEEGQRQMAKAELKLPVARGHAHSGVRSSDHYTNTVIRSLTTPADCSLVYGNVSTLDTADDEQEDSVYANT</sequence>
<dbReference type="AlphaFoldDB" id="A0ABD0XRI9"/>
<reference evidence="2 3" key="1">
    <citation type="submission" date="2024-06" db="EMBL/GenBank/DDBJ databases">
        <authorList>
            <person name="Pan Q."/>
            <person name="Wen M."/>
            <person name="Jouanno E."/>
            <person name="Zahm M."/>
            <person name="Klopp C."/>
            <person name="Cabau C."/>
            <person name="Louis A."/>
            <person name="Berthelot C."/>
            <person name="Parey E."/>
            <person name="Roest Crollius H."/>
            <person name="Montfort J."/>
            <person name="Robinson-Rechavi M."/>
            <person name="Bouchez O."/>
            <person name="Lampietro C."/>
            <person name="Lopez Roques C."/>
            <person name="Donnadieu C."/>
            <person name="Postlethwait J."/>
            <person name="Bobe J."/>
            <person name="Verreycken H."/>
            <person name="Guiguen Y."/>
        </authorList>
    </citation>
    <scope>NUCLEOTIDE SEQUENCE [LARGE SCALE GENOMIC DNA]</scope>
    <source>
        <strain evidence="2">Up_M1</strain>
        <tissue evidence="2">Testis</tissue>
    </source>
</reference>
<accession>A0ABD0XRI9</accession>
<evidence type="ECO:0000313" key="3">
    <source>
        <dbReference type="Proteomes" id="UP001557470"/>
    </source>
</evidence>
<organism evidence="2 3">
    <name type="scientific">Umbra pygmaea</name>
    <name type="common">Eastern mudminnow</name>
    <dbReference type="NCBI Taxonomy" id="75934"/>
    <lineage>
        <taxon>Eukaryota</taxon>
        <taxon>Metazoa</taxon>
        <taxon>Chordata</taxon>
        <taxon>Craniata</taxon>
        <taxon>Vertebrata</taxon>
        <taxon>Euteleostomi</taxon>
        <taxon>Actinopterygii</taxon>
        <taxon>Neopterygii</taxon>
        <taxon>Teleostei</taxon>
        <taxon>Protacanthopterygii</taxon>
        <taxon>Esociformes</taxon>
        <taxon>Umbridae</taxon>
        <taxon>Umbra</taxon>
    </lineage>
</organism>
<feature type="region of interest" description="Disordered" evidence="1">
    <location>
        <begin position="14"/>
        <end position="45"/>
    </location>
</feature>
<dbReference type="Proteomes" id="UP001557470">
    <property type="component" value="Unassembled WGS sequence"/>
</dbReference>
<proteinExistence type="predicted"/>
<protein>
    <submittedName>
        <fullName evidence="2">Uncharacterized protein</fullName>
    </submittedName>
</protein>
<keyword evidence="3" id="KW-1185">Reference proteome</keyword>